<evidence type="ECO:0000313" key="4">
    <source>
        <dbReference type="EMBL" id="OPC82901.1"/>
    </source>
</evidence>
<evidence type="ECO:0000256" key="2">
    <source>
        <dbReference type="HAMAP-Rule" id="MF_00984"/>
    </source>
</evidence>
<dbReference type="STRING" id="159449.B4N89_19910"/>
<gene>
    <name evidence="4" type="ORF">B4N89_19910</name>
</gene>
<sequence length="156" mass="16880">MDTYVTVVGNAASEVRVQMTQAGVPLARFRMAVSPRRFDRDSGQWVSGDASFYTIVCFRGLAENVTSSIDKGDPLVVTGRLRVREWEREGRWLTITEIDASSVGHDLARGVAEFRRVARPARLALVADDVAAGATADQGVLAIGTGNSPEREEEAA</sequence>
<dbReference type="GO" id="GO:0006260">
    <property type="term" value="P:DNA replication"/>
    <property type="evidence" value="ECO:0007669"/>
    <property type="project" value="InterPro"/>
</dbReference>
<dbReference type="GO" id="GO:0003697">
    <property type="term" value="F:single-stranded DNA binding"/>
    <property type="evidence" value="ECO:0007669"/>
    <property type="project" value="UniProtKB-UniRule"/>
</dbReference>
<reference evidence="4 5" key="1">
    <citation type="submission" date="2017-03" db="EMBL/GenBank/DDBJ databases">
        <title>Draft genome sequence of Streptomyces scabrisporus NF3, endophyte isolated from Amphipterygium adstringens.</title>
        <authorList>
            <person name="Vazquez M."/>
            <person name="Ceapa C.D."/>
            <person name="Rodriguez Luna D."/>
            <person name="Sanchez Esquivel S."/>
        </authorList>
    </citation>
    <scope>NUCLEOTIDE SEQUENCE [LARGE SCALE GENOMIC DNA]</scope>
    <source>
        <strain evidence="4 5">NF3</strain>
    </source>
</reference>
<keyword evidence="1 2" id="KW-0238">DNA-binding</keyword>
<dbReference type="HAMAP" id="MF_00984">
    <property type="entry name" value="SSB"/>
    <property type="match status" value="1"/>
</dbReference>
<comment type="caution">
    <text evidence="2">Lacks conserved residue(s) required for the propagation of feature annotation.</text>
</comment>
<evidence type="ECO:0000256" key="1">
    <source>
        <dbReference type="ARBA" id="ARBA00023125"/>
    </source>
</evidence>
<protein>
    <recommendedName>
        <fullName evidence="2 3">Single-stranded DNA-binding protein</fullName>
        <shortName evidence="2">SSB</shortName>
    </recommendedName>
</protein>
<keyword evidence="5" id="KW-1185">Reference proteome</keyword>
<comment type="subunit">
    <text evidence="2">Homotetramer.</text>
</comment>
<dbReference type="AlphaFoldDB" id="A0A1T3P1T5"/>
<comment type="caution">
    <text evidence="4">The sequence shown here is derived from an EMBL/GenBank/DDBJ whole genome shotgun (WGS) entry which is preliminary data.</text>
</comment>
<accession>A0A1T3P1T5</accession>
<organism evidence="4 5">
    <name type="scientific">Embleya scabrispora</name>
    <dbReference type="NCBI Taxonomy" id="159449"/>
    <lineage>
        <taxon>Bacteria</taxon>
        <taxon>Bacillati</taxon>
        <taxon>Actinomycetota</taxon>
        <taxon>Actinomycetes</taxon>
        <taxon>Kitasatosporales</taxon>
        <taxon>Streptomycetaceae</taxon>
        <taxon>Embleya</taxon>
    </lineage>
</organism>
<dbReference type="InterPro" id="IPR012340">
    <property type="entry name" value="NA-bd_OB-fold"/>
</dbReference>
<dbReference type="NCBIfam" id="TIGR00621">
    <property type="entry name" value="ssb"/>
    <property type="match status" value="1"/>
</dbReference>
<dbReference type="OrthoDB" id="4427276at2"/>
<name>A0A1T3P1T5_9ACTN</name>
<dbReference type="PROSITE" id="PS50935">
    <property type="entry name" value="SSB"/>
    <property type="match status" value="1"/>
</dbReference>
<dbReference type="InterPro" id="IPR000424">
    <property type="entry name" value="Primosome_PriB/ssb"/>
</dbReference>
<evidence type="ECO:0000313" key="5">
    <source>
        <dbReference type="Proteomes" id="UP000190037"/>
    </source>
</evidence>
<dbReference type="SUPFAM" id="SSF50249">
    <property type="entry name" value="Nucleic acid-binding proteins"/>
    <property type="match status" value="1"/>
</dbReference>
<evidence type="ECO:0000256" key="3">
    <source>
        <dbReference type="RuleBase" id="RU000524"/>
    </source>
</evidence>
<dbReference type="Pfam" id="PF00436">
    <property type="entry name" value="SSB"/>
    <property type="match status" value="1"/>
</dbReference>
<dbReference type="EMBL" id="MWQN01000001">
    <property type="protein sequence ID" value="OPC82901.1"/>
    <property type="molecule type" value="Genomic_DNA"/>
</dbReference>
<dbReference type="CDD" id="cd04496">
    <property type="entry name" value="SSB_OBF"/>
    <property type="match status" value="1"/>
</dbReference>
<dbReference type="Proteomes" id="UP000190037">
    <property type="component" value="Unassembled WGS sequence"/>
</dbReference>
<dbReference type="InterPro" id="IPR011344">
    <property type="entry name" value="ssDNA-bd"/>
</dbReference>
<proteinExistence type="inferred from homology"/>
<dbReference type="RefSeq" id="WP_078977202.1">
    <property type="nucleotide sequence ID" value="NZ_MWQN01000001.1"/>
</dbReference>
<dbReference type="Gene3D" id="2.40.50.140">
    <property type="entry name" value="Nucleic acid-binding proteins"/>
    <property type="match status" value="1"/>
</dbReference>